<evidence type="ECO:0000313" key="2">
    <source>
        <dbReference type="Proteomes" id="UP000032568"/>
    </source>
</evidence>
<evidence type="ECO:0000313" key="1">
    <source>
        <dbReference type="EMBL" id="WDE01687.1"/>
    </source>
</evidence>
<keyword evidence="2" id="KW-1185">Reference proteome</keyword>
<proteinExistence type="predicted"/>
<dbReference type="AlphaFoldDB" id="A0AAE9YWB2"/>
<organism evidence="1 2">
    <name type="scientific">Thalassomonas actiniarum</name>
    <dbReference type="NCBI Taxonomy" id="485447"/>
    <lineage>
        <taxon>Bacteria</taxon>
        <taxon>Pseudomonadati</taxon>
        <taxon>Pseudomonadota</taxon>
        <taxon>Gammaproteobacteria</taxon>
        <taxon>Alteromonadales</taxon>
        <taxon>Colwelliaceae</taxon>
        <taxon>Thalassomonas</taxon>
    </lineage>
</organism>
<name>A0AAE9YWB2_9GAMM</name>
<sequence length="133" mass="15301">MELANIGDIENADFSKYNTCRGPADRKYFTKLINLMVDENADEDEQLDAINDGLWDIFSHQYTLYTGTPLALYLILQLTSKQQRKQNKELQMFINLCCERGNDGIFLTQDEQIKNANGLLPIFSIPEVLEKYA</sequence>
<reference evidence="1 2" key="2">
    <citation type="journal article" date="2022" name="Mar. Drugs">
        <title>Bioassay-Guided Fractionation Leads to the Detection of Cholic Acid Generated by the Rare Thalassomonas sp.</title>
        <authorList>
            <person name="Pheiffer F."/>
            <person name="Schneider Y.K."/>
            <person name="Hansen E.H."/>
            <person name="Andersen J.H."/>
            <person name="Isaksson J."/>
            <person name="Busche T."/>
            <person name="R C."/>
            <person name="Kalinowski J."/>
            <person name="Zyl L.V."/>
            <person name="Trindade M."/>
        </authorList>
    </citation>
    <scope>NUCLEOTIDE SEQUENCE [LARGE SCALE GENOMIC DNA]</scope>
    <source>
        <strain evidence="1 2">A5K-106</strain>
    </source>
</reference>
<dbReference type="KEGG" id="tact:SG35_014280"/>
<gene>
    <name evidence="1" type="ORF">SG35_014280</name>
</gene>
<accession>A0AAE9YWB2</accession>
<dbReference type="RefSeq" id="WP_044834506.1">
    <property type="nucleotide sequence ID" value="NZ_CP059735.1"/>
</dbReference>
<dbReference type="Proteomes" id="UP000032568">
    <property type="component" value="Chromosome"/>
</dbReference>
<protein>
    <submittedName>
        <fullName evidence="1">Uncharacterized protein</fullName>
    </submittedName>
</protein>
<dbReference type="EMBL" id="CP059735">
    <property type="protein sequence ID" value="WDE01687.1"/>
    <property type="molecule type" value="Genomic_DNA"/>
</dbReference>
<reference evidence="1 2" key="1">
    <citation type="journal article" date="2015" name="Genome Announc.">
        <title>Draft Genome Sequences of Marine Isolates of Thalassomonas viridans and Thalassomonas actiniarum.</title>
        <authorList>
            <person name="Olonade I."/>
            <person name="van Zyl L.J."/>
            <person name="Trindade M."/>
        </authorList>
    </citation>
    <scope>NUCLEOTIDE SEQUENCE [LARGE SCALE GENOMIC DNA]</scope>
    <source>
        <strain evidence="1 2">A5K-106</strain>
    </source>
</reference>